<name>A0A9P4X9F0_9HYPO</name>
<dbReference type="EMBL" id="QLNT01000015">
    <property type="protein sequence ID" value="KAF3067774.1"/>
    <property type="molecule type" value="Genomic_DNA"/>
</dbReference>
<organism evidence="2 3">
    <name type="scientific">Trichoderma lentiforme</name>
    <dbReference type="NCBI Taxonomy" id="1567552"/>
    <lineage>
        <taxon>Eukaryota</taxon>
        <taxon>Fungi</taxon>
        <taxon>Dikarya</taxon>
        <taxon>Ascomycota</taxon>
        <taxon>Pezizomycotina</taxon>
        <taxon>Sordariomycetes</taxon>
        <taxon>Hypocreomycetidae</taxon>
        <taxon>Hypocreales</taxon>
        <taxon>Hypocreaceae</taxon>
        <taxon>Trichoderma</taxon>
    </lineage>
</organism>
<feature type="region of interest" description="Disordered" evidence="1">
    <location>
        <begin position="215"/>
        <end position="250"/>
    </location>
</feature>
<dbReference type="AlphaFoldDB" id="A0A9P4X9F0"/>
<proteinExistence type="predicted"/>
<comment type="caution">
    <text evidence="2">The sequence shown here is derived from an EMBL/GenBank/DDBJ whole genome shotgun (WGS) entry which is preliminary data.</text>
</comment>
<sequence length="250" mass="28547">MAAVELEPYLPMPDKDDPEHQEARKVAAYLRQHIDEDHIARFWRVHSWLRPLLCVAPKTRYHEPYSGYRLDLPPGVPEDVALFYVEVPRQRDWPRDLKKPPMRVDIPDMSPPTDLQSFLANAFENQDEVIRAEIRYSFDAELYEEEGLALSFKRSLSSTHMADDWLKSLAKASDLPKTDRTDLSQGQSDNGMTVEDQTEATMYEGEASNLTMSFAKSLSSRPAAQDSVTRTPQLKQMAEVEANSREGVCD</sequence>
<dbReference type="Proteomes" id="UP000801864">
    <property type="component" value="Unassembled WGS sequence"/>
</dbReference>
<reference evidence="2 3" key="1">
    <citation type="submission" date="2018-06" db="EMBL/GenBank/DDBJ databases">
        <title>Genome analysis of cellulolytic fungus Trichoderma lentiforme CFAM-422.</title>
        <authorList>
            <person name="Steindorff A.S."/>
            <person name="Formighieri E.F."/>
            <person name="Midorikawa G.E.O."/>
            <person name="Tamietti M.S."/>
            <person name="Ramos E.Z."/>
            <person name="Silva A.S."/>
            <person name="Bon E.P.S."/>
            <person name="Mendes T.D."/>
            <person name="Damaso M.C.T."/>
            <person name="Favaro L.C.L."/>
        </authorList>
    </citation>
    <scope>NUCLEOTIDE SEQUENCE [LARGE SCALE GENOMIC DNA]</scope>
    <source>
        <strain evidence="2 3">CFAM-422</strain>
    </source>
</reference>
<evidence type="ECO:0000256" key="1">
    <source>
        <dbReference type="SAM" id="MobiDB-lite"/>
    </source>
</evidence>
<evidence type="ECO:0000313" key="3">
    <source>
        <dbReference type="Proteomes" id="UP000801864"/>
    </source>
</evidence>
<keyword evidence="3" id="KW-1185">Reference proteome</keyword>
<evidence type="ECO:0000313" key="2">
    <source>
        <dbReference type="EMBL" id="KAF3067774.1"/>
    </source>
</evidence>
<protein>
    <submittedName>
        <fullName evidence="2">Uncharacterized protein</fullName>
    </submittedName>
</protein>
<accession>A0A9P4X9F0</accession>
<gene>
    <name evidence="2" type="ORF">CFAM422_008374</name>
</gene>
<feature type="compositionally biased region" description="Polar residues" evidence="1">
    <location>
        <begin position="215"/>
        <end position="234"/>
    </location>
</feature>